<feature type="region of interest" description="Disordered" evidence="7">
    <location>
        <begin position="742"/>
        <end position="765"/>
    </location>
</feature>
<dbReference type="EMBL" id="CP110427">
    <property type="protein sequence ID" value="WAQ86545.1"/>
    <property type="molecule type" value="Genomic_DNA"/>
</dbReference>
<comment type="subcellular location">
    <subcellularLocation>
        <location evidence="1">Golgi apparatus</location>
        <location evidence="1">trans-Golgi network</location>
    </subcellularLocation>
</comment>
<name>A0ABY7CNB3_9BASI</name>
<dbReference type="Pfam" id="PF07928">
    <property type="entry name" value="Vps54"/>
    <property type="match status" value="1"/>
</dbReference>
<keyword evidence="3" id="KW-0813">Transport</keyword>
<keyword evidence="6" id="KW-0175">Coiled coil</keyword>
<evidence type="ECO:0000256" key="7">
    <source>
        <dbReference type="SAM" id="MobiDB-lite"/>
    </source>
</evidence>
<evidence type="ECO:0000313" key="10">
    <source>
        <dbReference type="Proteomes" id="UP001164743"/>
    </source>
</evidence>
<dbReference type="RefSeq" id="XP_053022100.1">
    <property type="nucleotide sequence ID" value="XM_053170861.1"/>
</dbReference>
<comment type="similarity">
    <text evidence="2">Belongs to the VPS54 family.</text>
</comment>
<feature type="compositionally biased region" description="Low complexity" evidence="7">
    <location>
        <begin position="422"/>
        <end position="434"/>
    </location>
</feature>
<evidence type="ECO:0000256" key="6">
    <source>
        <dbReference type="ARBA" id="ARBA00023054"/>
    </source>
</evidence>
<feature type="compositionally biased region" description="Basic and acidic residues" evidence="7">
    <location>
        <begin position="1040"/>
        <end position="1049"/>
    </location>
</feature>
<sequence length="1463" mass="157274">MATPPPGNPNPRANSSSKQNEALRLRPDAHYQPNYPISTVMNQVSSQNITLTALNAIRSSIPINLKPPPLSSFVKLPYTQQHSVLAPSNKRSAPSPIKLSRPPAIPLSDFDSYLEQVQVQYERWQQTNIHSTHPIDQTSQSPSQPLTLPALSSVPDVFFDQKFSLNDPLTFDLLTQQQPPQSSTIPTSPTKSETHPKPSTSSTKPDLTTDHILLDKLSHYLDLVELHLVQEISLRSSDFFSALGNLQSLHAQTSSSVAQIESLKNQLDQLKLTVSDKALQIIRFGIRRRNITSIELALTKLNDVWQTVHGIEQLIQSGEWQSALGLIQELEQLWHSSTLLSPPLPLNPVDSNTQSFAPSPARPIKLRLSKIKALAALPKRLSVFRSTISKALVAELSSILSHDLKTHLAEFASHHHPDQPRKSPSSSPLVSDGSQTHDQLKGLARERLKERVRSTLDGLIRAGGIDKALAAWREGVVKQIREIVKNALSDVIEGDLDDRDDSSDISQFSSKEKRNALSDKTMSLARNLKALKHDAFLKIAETTYRDLLGCIELVDTQSQALLELTEEFKDRSSPATHPEDPPSGSNSGTTNNSSDLEPIAEADQSSTVSVIDVEAVTLKLVEVVQASAELANARFAKVIGVRTEVHAQLSFSEFFGIFDSSWRFVVECETISRRMIIALRGVMVNQAKAFLQSFHQEKITQSARIVEQEQWSPVEVPRQIQETVNSIIRSAMEDPASLVINRNQSSPRLGEDNATTTTTGGGPSSKMLEIEGTLYHPVGASLQTMKTIAEYVQVVVNCSLLTTDLMGRIIEFLKAFNSRTCQVVLGAGAIRSAGLKNITAKHLALASQTLSTMISLIPYIRECLRRHLNMKQAVMLVDFDKLKRDYQEHQNEVHAKLVSIMAERLAVHQQTLQNIDWEKADDNKSTEQPPNPNPYLESLLKEVGTLHRVLGRYLSSSTLQDILSQVFGAIHGVLHDEFSRVDLKSVAAKQRVLRDAQHFSTKLAELNASDACQAQGKALEALVQTRFFANETGGASTKESGSDAKKSPDATECPLPPSPLTERSTSFRNKFRFLSPRGRAVEPPPSLVSEVVNAAAAIPSPVAADDQPPSAGALSPAGTVVVDTEAEGSAATPIDPGTTISPQVISPAPEMKAEVSTTEPRKISLSERLAALASSRRASASVSSEANNPAVRSPVAVPEEEEGPPVDPAGSAGVAAAAEDDAGADALVDTSTEIPAAAAAPPEDPPLVNNTESTEMAPSVTTPEPRKISLSERLAALASKQEEGSPVVDAVGSVAVPAEAGDENDAGADAPADALVETSTKTPADTPGEKTADAPVETPADAPADAPAETSAEASTEISTEAFTEASTEASTETPDETSADAPVETSTEIPAEISADAPAETSTETPAETSTDTAAAATTPEEVSAPNGGTAAPEMNAQASNEPRKIPLNERLAALTSNRRGT</sequence>
<feature type="compositionally biased region" description="Low complexity" evidence="7">
    <location>
        <begin position="583"/>
        <end position="594"/>
    </location>
</feature>
<evidence type="ECO:0000256" key="4">
    <source>
        <dbReference type="ARBA" id="ARBA00022927"/>
    </source>
</evidence>
<feature type="compositionally biased region" description="Polar residues" evidence="7">
    <location>
        <begin position="11"/>
        <end position="20"/>
    </location>
</feature>
<gene>
    <name evidence="9" type="ORF">PtA15_7A271</name>
</gene>
<feature type="compositionally biased region" description="Low complexity" evidence="7">
    <location>
        <begin position="1208"/>
        <end position="1217"/>
    </location>
</feature>
<feature type="region of interest" description="Disordered" evidence="7">
    <location>
        <begin position="413"/>
        <end position="446"/>
    </location>
</feature>
<evidence type="ECO:0000259" key="8">
    <source>
        <dbReference type="Pfam" id="PF07928"/>
    </source>
</evidence>
<dbReference type="GeneID" id="77811756"/>
<feature type="region of interest" description="Disordered" evidence="7">
    <location>
        <begin position="1033"/>
        <end position="1067"/>
    </location>
</feature>
<feature type="compositionally biased region" description="Low complexity" evidence="7">
    <location>
        <begin position="1395"/>
        <end position="1423"/>
    </location>
</feature>
<feature type="compositionally biased region" description="Low complexity" evidence="7">
    <location>
        <begin position="175"/>
        <end position="191"/>
    </location>
</feature>
<reference evidence="9" key="1">
    <citation type="submission" date="2022-10" db="EMBL/GenBank/DDBJ databases">
        <title>Puccinia triticina Genome sequencing and assembly.</title>
        <authorList>
            <person name="Li C."/>
        </authorList>
    </citation>
    <scope>NUCLEOTIDE SEQUENCE</scope>
    <source>
        <strain evidence="9">Pt15</strain>
    </source>
</reference>
<protein>
    <recommendedName>
        <fullName evidence="8">Vacuolar protein sorting-associated protein 54 C-terminal domain-containing protein</fullName>
    </recommendedName>
</protein>
<accession>A0ABY7CNB3</accession>
<feature type="region of interest" description="Disordered" evidence="7">
    <location>
        <begin position="568"/>
        <end position="596"/>
    </location>
</feature>
<feature type="compositionally biased region" description="Low complexity" evidence="7">
    <location>
        <begin position="1333"/>
        <end position="1373"/>
    </location>
</feature>
<organism evidence="9 10">
    <name type="scientific">Puccinia triticina</name>
    <dbReference type="NCBI Taxonomy" id="208348"/>
    <lineage>
        <taxon>Eukaryota</taxon>
        <taxon>Fungi</taxon>
        <taxon>Dikarya</taxon>
        <taxon>Basidiomycota</taxon>
        <taxon>Pucciniomycotina</taxon>
        <taxon>Pucciniomycetes</taxon>
        <taxon>Pucciniales</taxon>
        <taxon>Pucciniaceae</taxon>
        <taxon>Puccinia</taxon>
    </lineage>
</organism>
<feature type="compositionally biased region" description="Low complexity" evidence="7">
    <location>
        <begin position="1224"/>
        <end position="1241"/>
    </location>
</feature>
<keyword evidence="4" id="KW-0653">Protein transport</keyword>
<feature type="compositionally biased region" description="Polar residues" evidence="7">
    <location>
        <begin position="1248"/>
        <end position="1262"/>
    </location>
</feature>
<feature type="region of interest" description="Disordered" evidence="7">
    <location>
        <begin position="175"/>
        <end position="207"/>
    </location>
</feature>
<feature type="domain" description="Vacuolar protein sorting-associated protein 54 C-terminal" evidence="8">
    <location>
        <begin position="775"/>
        <end position="904"/>
    </location>
</feature>
<evidence type="ECO:0000256" key="5">
    <source>
        <dbReference type="ARBA" id="ARBA00023034"/>
    </source>
</evidence>
<proteinExistence type="inferred from homology"/>
<feature type="region of interest" description="Disordered" evidence="7">
    <location>
        <begin position="1126"/>
        <end position="1463"/>
    </location>
</feature>
<keyword evidence="10" id="KW-1185">Reference proteome</keyword>
<feature type="region of interest" description="Disordered" evidence="7">
    <location>
        <begin position="1"/>
        <end position="21"/>
    </location>
</feature>
<evidence type="ECO:0000256" key="3">
    <source>
        <dbReference type="ARBA" id="ARBA00022448"/>
    </source>
</evidence>
<dbReference type="InterPro" id="IPR039745">
    <property type="entry name" value="Vps54"/>
</dbReference>
<dbReference type="PANTHER" id="PTHR12965">
    <property type="entry name" value="VACUOLAR PROTEIN SORTING 54"/>
    <property type="match status" value="1"/>
</dbReference>
<evidence type="ECO:0000256" key="2">
    <source>
        <dbReference type="ARBA" id="ARBA00009150"/>
    </source>
</evidence>
<feature type="compositionally biased region" description="Basic and acidic residues" evidence="7">
    <location>
        <begin position="568"/>
        <end position="580"/>
    </location>
</feature>
<feature type="compositionally biased region" description="Polar residues" evidence="7">
    <location>
        <begin position="197"/>
        <end position="206"/>
    </location>
</feature>
<dbReference type="Proteomes" id="UP001164743">
    <property type="component" value="Chromosome 7A"/>
</dbReference>
<dbReference type="InterPro" id="IPR012501">
    <property type="entry name" value="Vps54_C"/>
</dbReference>
<evidence type="ECO:0000256" key="1">
    <source>
        <dbReference type="ARBA" id="ARBA00004601"/>
    </source>
</evidence>
<dbReference type="Gene3D" id="6.10.250.860">
    <property type="match status" value="1"/>
</dbReference>
<evidence type="ECO:0000313" key="9">
    <source>
        <dbReference type="EMBL" id="WAQ86545.1"/>
    </source>
</evidence>
<dbReference type="PANTHER" id="PTHR12965:SF0">
    <property type="entry name" value="VACUOLAR PROTEIN SORTING-ASSOCIATED PROTEIN 54"/>
    <property type="match status" value="1"/>
</dbReference>
<feature type="compositionally biased region" description="Low complexity" evidence="7">
    <location>
        <begin position="1166"/>
        <end position="1186"/>
    </location>
</feature>
<keyword evidence="5" id="KW-0333">Golgi apparatus</keyword>